<organism evidence="17 18">
    <name type="scientific">Salix dunnii</name>
    <dbReference type="NCBI Taxonomy" id="1413687"/>
    <lineage>
        <taxon>Eukaryota</taxon>
        <taxon>Viridiplantae</taxon>
        <taxon>Streptophyta</taxon>
        <taxon>Embryophyta</taxon>
        <taxon>Tracheophyta</taxon>
        <taxon>Spermatophyta</taxon>
        <taxon>Magnoliopsida</taxon>
        <taxon>eudicotyledons</taxon>
        <taxon>Gunneridae</taxon>
        <taxon>Pentapetalae</taxon>
        <taxon>rosids</taxon>
        <taxon>fabids</taxon>
        <taxon>Malpighiales</taxon>
        <taxon>Salicaceae</taxon>
        <taxon>Saliceae</taxon>
        <taxon>Salix</taxon>
    </lineage>
</organism>
<dbReference type="Gene3D" id="3.40.1690.20">
    <property type="match status" value="1"/>
</dbReference>
<dbReference type="SUPFAM" id="SSF52540">
    <property type="entry name" value="P-loop containing nucleoside triphosphate hydrolases"/>
    <property type="match status" value="1"/>
</dbReference>
<keyword evidence="12" id="KW-0482">Metalloprotease</keyword>
<evidence type="ECO:0000256" key="8">
    <source>
        <dbReference type="ARBA" id="ARBA00022801"/>
    </source>
</evidence>
<reference evidence="17 18" key="1">
    <citation type="submission" date="2020-10" db="EMBL/GenBank/DDBJ databases">
        <title>Plant Genome Project.</title>
        <authorList>
            <person name="Zhang R.-G."/>
        </authorList>
    </citation>
    <scope>NUCLEOTIDE SEQUENCE [LARGE SCALE GENOMIC DNA]</scope>
    <source>
        <strain evidence="17">FAFU-HL-1</strain>
        <tissue evidence="17">Leaf</tissue>
    </source>
</reference>
<dbReference type="GO" id="GO:0009535">
    <property type="term" value="C:chloroplast thylakoid membrane"/>
    <property type="evidence" value="ECO:0007669"/>
    <property type="project" value="TreeGrafter"/>
</dbReference>
<feature type="region of interest" description="Disordered" evidence="15">
    <location>
        <begin position="785"/>
        <end position="827"/>
    </location>
</feature>
<dbReference type="CDD" id="cd19501">
    <property type="entry name" value="RecA-like_FtsH"/>
    <property type="match status" value="1"/>
</dbReference>
<dbReference type="PROSITE" id="PS00674">
    <property type="entry name" value="AAA"/>
    <property type="match status" value="1"/>
</dbReference>
<dbReference type="AlphaFoldDB" id="A0A835J9Z4"/>
<feature type="domain" description="AAA+ ATPase" evidence="16">
    <location>
        <begin position="372"/>
        <end position="512"/>
    </location>
</feature>
<evidence type="ECO:0000256" key="1">
    <source>
        <dbReference type="ARBA" id="ARBA00001947"/>
    </source>
</evidence>
<comment type="function">
    <text evidence="14">Probable ATP-dependent zinc metallopeptidase. Involved in the assembly and/or stability of the complexes I and V of the mitochondrial oxidative phosphorylation system.</text>
</comment>
<dbReference type="InterPro" id="IPR003593">
    <property type="entry name" value="AAA+_ATPase"/>
</dbReference>
<dbReference type="NCBIfam" id="TIGR01241">
    <property type="entry name" value="FtsH_fam"/>
    <property type="match status" value="1"/>
</dbReference>
<comment type="caution">
    <text evidence="17">The sequence shown here is derived from an EMBL/GenBank/DDBJ whole genome shotgun (WGS) entry which is preliminary data.</text>
</comment>
<dbReference type="Proteomes" id="UP000657918">
    <property type="component" value="Chromosome 16"/>
</dbReference>
<dbReference type="Pfam" id="PF06480">
    <property type="entry name" value="FtsH_ext"/>
    <property type="match status" value="1"/>
</dbReference>
<evidence type="ECO:0000259" key="16">
    <source>
        <dbReference type="SMART" id="SM00382"/>
    </source>
</evidence>
<comment type="subcellular location">
    <subcellularLocation>
        <location evidence="2">Mitochondrion inner membrane</location>
        <topology evidence="2">Single-pass membrane protein</topology>
        <orientation evidence="2">Matrix side</orientation>
    </subcellularLocation>
</comment>
<dbReference type="InterPro" id="IPR041569">
    <property type="entry name" value="AAA_lid_3"/>
</dbReference>
<feature type="compositionally biased region" description="Basic and acidic residues" evidence="15">
    <location>
        <begin position="105"/>
        <end position="126"/>
    </location>
</feature>
<dbReference type="Pfam" id="PF17862">
    <property type="entry name" value="AAA_lid_3"/>
    <property type="match status" value="1"/>
</dbReference>
<keyword evidence="5" id="KW-0645">Protease</keyword>
<evidence type="ECO:0000256" key="13">
    <source>
        <dbReference type="ARBA" id="ARBA00023128"/>
    </source>
</evidence>
<dbReference type="InterPro" id="IPR000642">
    <property type="entry name" value="Peptidase_M41"/>
</dbReference>
<keyword evidence="10" id="KW-0067">ATP-binding</keyword>
<dbReference type="GO" id="GO:0005745">
    <property type="term" value="C:m-AAA complex"/>
    <property type="evidence" value="ECO:0007669"/>
    <property type="project" value="TreeGrafter"/>
</dbReference>
<dbReference type="FunFam" id="1.10.8.60:FF:000019">
    <property type="entry name" value="AFG3-like AAA ATPase 2"/>
    <property type="match status" value="1"/>
</dbReference>
<evidence type="ECO:0000256" key="4">
    <source>
        <dbReference type="ARBA" id="ARBA00010550"/>
    </source>
</evidence>
<evidence type="ECO:0000313" key="17">
    <source>
        <dbReference type="EMBL" id="KAF9665088.1"/>
    </source>
</evidence>
<keyword evidence="8" id="KW-0378">Hydrolase</keyword>
<dbReference type="InterPro" id="IPR003960">
    <property type="entry name" value="ATPase_AAA_CS"/>
</dbReference>
<dbReference type="Gene3D" id="1.20.58.760">
    <property type="entry name" value="Peptidase M41"/>
    <property type="match status" value="1"/>
</dbReference>
<dbReference type="Gene3D" id="3.40.50.300">
    <property type="entry name" value="P-loop containing nucleotide triphosphate hydrolases"/>
    <property type="match status" value="1"/>
</dbReference>
<evidence type="ECO:0000256" key="9">
    <source>
        <dbReference type="ARBA" id="ARBA00022833"/>
    </source>
</evidence>
<keyword evidence="11" id="KW-0809">Transit peptide</keyword>
<dbReference type="GO" id="GO:0008270">
    <property type="term" value="F:zinc ion binding"/>
    <property type="evidence" value="ECO:0007669"/>
    <property type="project" value="InterPro"/>
</dbReference>
<dbReference type="GO" id="GO:0016887">
    <property type="term" value="F:ATP hydrolysis activity"/>
    <property type="evidence" value="ECO:0007669"/>
    <property type="project" value="InterPro"/>
</dbReference>
<evidence type="ECO:0000256" key="5">
    <source>
        <dbReference type="ARBA" id="ARBA00022670"/>
    </source>
</evidence>
<accession>A0A835J9Z4</accession>
<evidence type="ECO:0000256" key="14">
    <source>
        <dbReference type="ARBA" id="ARBA00057665"/>
    </source>
</evidence>
<comment type="cofactor">
    <cofactor evidence="1">
        <name>Zn(2+)</name>
        <dbReference type="ChEBI" id="CHEBI:29105"/>
    </cofactor>
</comment>
<dbReference type="SMART" id="SM00382">
    <property type="entry name" value="AAA"/>
    <property type="match status" value="1"/>
</dbReference>
<dbReference type="GO" id="GO:0005524">
    <property type="term" value="F:ATP binding"/>
    <property type="evidence" value="ECO:0007669"/>
    <property type="project" value="UniProtKB-KW"/>
</dbReference>
<dbReference type="HAMAP" id="MF_01458">
    <property type="entry name" value="FtsH"/>
    <property type="match status" value="1"/>
</dbReference>
<evidence type="ECO:0000256" key="10">
    <source>
        <dbReference type="ARBA" id="ARBA00022840"/>
    </source>
</evidence>
<dbReference type="InterPro" id="IPR011546">
    <property type="entry name" value="Pept_M41_FtsH_extracell"/>
</dbReference>
<evidence type="ECO:0000256" key="7">
    <source>
        <dbReference type="ARBA" id="ARBA00022741"/>
    </source>
</evidence>
<evidence type="ECO:0000256" key="12">
    <source>
        <dbReference type="ARBA" id="ARBA00023049"/>
    </source>
</evidence>
<dbReference type="OrthoDB" id="1413014at2759"/>
<evidence type="ECO:0000256" key="2">
    <source>
        <dbReference type="ARBA" id="ARBA00004298"/>
    </source>
</evidence>
<name>A0A835J9Z4_9ROSI</name>
<feature type="region of interest" description="Disordered" evidence="15">
    <location>
        <begin position="105"/>
        <end position="135"/>
    </location>
</feature>
<evidence type="ECO:0000313" key="18">
    <source>
        <dbReference type="Proteomes" id="UP000657918"/>
    </source>
</evidence>
<feature type="compositionally biased region" description="Basic and acidic residues" evidence="15">
    <location>
        <begin position="785"/>
        <end position="807"/>
    </location>
</feature>
<dbReference type="Pfam" id="PF00004">
    <property type="entry name" value="AAA"/>
    <property type="match status" value="1"/>
</dbReference>
<keyword evidence="7" id="KW-0547">Nucleotide-binding</keyword>
<dbReference type="GO" id="GO:0004176">
    <property type="term" value="F:ATP-dependent peptidase activity"/>
    <property type="evidence" value="ECO:0007669"/>
    <property type="project" value="InterPro"/>
</dbReference>
<dbReference type="EMBL" id="JADGMS010000016">
    <property type="protein sequence ID" value="KAF9665088.1"/>
    <property type="molecule type" value="Genomic_DNA"/>
</dbReference>
<keyword evidence="9" id="KW-0862">Zinc</keyword>
<evidence type="ECO:0000256" key="15">
    <source>
        <dbReference type="SAM" id="MobiDB-lite"/>
    </source>
</evidence>
<sequence length="827" mass="91333">MILSRIGRALSRPVRSTLQRNVITTSNYHYNARTVLVDELTSQFAALESNGLSGLGIVRGYLSVSGAGKQNVSSKQLSNLNSIHANPRVRRFFCSEAPKKRKYENYYPKDKKEIPKANKSESKEDSGGAGGGDSQNSVKQFQNIITPLIFLAFVYSSMFFNTQEQKQISFQEFKNKLLKPGLVDHIVVSNKSVAKVHVRNSPQNANHSSDDVIGTPSRRNVGQYKFYFNIVNVESFEDKLEEAQEALGIDPHDYVPVTYANEVNWFQELMRFAPTAMLLGVLWFMGRRMQSGLGVGGPSGRGGRGIFNMGKAHITKLDKNAKDKSRIHSAQGTIVTVFFKDVAGCDEAKQEIMEFVHFLKNPKKYEELGAKIPKGALLVGPPGTGKTLLAKATAGESGVPFLSMSGSDFMEMFVGVGPSRVRSLFQEARQCAPSIIFIDEIDAIGRARGRGGFSGGNDERESTLNQLLVEMDGFGTTSGVVVLAGTNRPDILDKALLRPGRFDRQITIDKPDIKGRNQIFKIYLKKLKLDNEPSHYSQRLAALTPGFAGADIANVCNEAALIAARSESAQVTMNHFEAAIDRVIGGLEKKNKVISRLERQTVAYHESGHAVAGWFLEHAEPLLKVTIVPRGTAALGFAQYVPNENLLMTKEQLFDMTCMTLGGRAAEQVLLGKISTGAQNDLEKVTKMTYAQVAVYGFSDKVGLLSFPQREDAFEMSKPYSSETGAIIDSEVREWVAKAYDSTVKLIEEHKEQVARIAEQLLEKEVLHQDDLVRVLGERPFKTSESTNYDRFKQGFEQDDKESKETAKGGTWDDDGPSPLEPEVVPA</sequence>
<evidence type="ECO:0000256" key="6">
    <source>
        <dbReference type="ARBA" id="ARBA00022723"/>
    </source>
</evidence>
<dbReference type="PANTHER" id="PTHR43655:SF33">
    <property type="entry name" value="AAA+ ATPASE DOMAIN-CONTAINING PROTEIN"/>
    <property type="match status" value="1"/>
</dbReference>
<dbReference type="InterPro" id="IPR005936">
    <property type="entry name" value="FtsH"/>
</dbReference>
<dbReference type="InterPro" id="IPR003959">
    <property type="entry name" value="ATPase_AAA_core"/>
</dbReference>
<evidence type="ECO:0000256" key="11">
    <source>
        <dbReference type="ARBA" id="ARBA00022946"/>
    </source>
</evidence>
<keyword evidence="13" id="KW-0496">Mitochondrion</keyword>
<keyword evidence="6" id="KW-0479">Metal-binding</keyword>
<keyword evidence="18" id="KW-1185">Reference proteome</keyword>
<evidence type="ECO:0000256" key="3">
    <source>
        <dbReference type="ARBA" id="ARBA00010044"/>
    </source>
</evidence>
<proteinExistence type="inferred from homology"/>
<gene>
    <name evidence="17" type="ORF">SADUNF_Sadunf16G0085700</name>
</gene>
<protein>
    <recommendedName>
        <fullName evidence="16">AAA+ ATPase domain-containing protein</fullName>
    </recommendedName>
</protein>
<dbReference type="SUPFAM" id="SSF140990">
    <property type="entry name" value="FtsH protease domain-like"/>
    <property type="match status" value="1"/>
</dbReference>
<comment type="similarity">
    <text evidence="4">In the N-terminal section; belongs to the AAA ATPase family.</text>
</comment>
<dbReference type="InterPro" id="IPR027417">
    <property type="entry name" value="P-loop_NTPase"/>
</dbReference>
<comment type="similarity">
    <text evidence="3">In the C-terminal section; belongs to the peptidase M41 family.</text>
</comment>
<dbReference type="InterPro" id="IPR037219">
    <property type="entry name" value="Peptidase_M41-like"/>
</dbReference>
<dbReference type="GO" id="GO:0004222">
    <property type="term" value="F:metalloendopeptidase activity"/>
    <property type="evidence" value="ECO:0007669"/>
    <property type="project" value="InterPro"/>
</dbReference>
<dbReference type="Gene3D" id="1.10.8.60">
    <property type="match status" value="1"/>
</dbReference>
<dbReference type="FunFam" id="1.20.58.760:FF:000005">
    <property type="entry name" value="ATP-dependent zinc metalloprotease FTSH 10, mitochondrial"/>
    <property type="match status" value="1"/>
</dbReference>
<dbReference type="GO" id="GO:0034982">
    <property type="term" value="P:mitochondrial protein processing"/>
    <property type="evidence" value="ECO:0007669"/>
    <property type="project" value="TreeGrafter"/>
</dbReference>
<dbReference type="FunFam" id="3.40.50.300:FF:000001">
    <property type="entry name" value="ATP-dependent zinc metalloprotease FtsH"/>
    <property type="match status" value="1"/>
</dbReference>
<dbReference type="Pfam" id="PF01434">
    <property type="entry name" value="Peptidase_M41"/>
    <property type="match status" value="1"/>
</dbReference>
<dbReference type="PANTHER" id="PTHR43655">
    <property type="entry name" value="ATP-DEPENDENT PROTEASE"/>
    <property type="match status" value="1"/>
</dbReference>
<dbReference type="InterPro" id="IPR050928">
    <property type="entry name" value="ATP-dep_Zn_Metalloprotease"/>
</dbReference>